<accession>A0A1J8R1U0</accession>
<dbReference type="Proteomes" id="UP000183567">
    <property type="component" value="Unassembled WGS sequence"/>
</dbReference>
<comment type="caution">
    <text evidence="1">The sequence shown here is derived from an EMBL/GenBank/DDBJ whole genome shotgun (WGS) entry which is preliminary data.</text>
</comment>
<dbReference type="EMBL" id="LVVM01000890">
    <property type="protein sequence ID" value="OJA19784.1"/>
    <property type="molecule type" value="Genomic_DNA"/>
</dbReference>
<gene>
    <name evidence="1" type="ORF">AZE42_03999</name>
</gene>
<organism evidence="1 2">
    <name type="scientific">Rhizopogon vesiculosus</name>
    <dbReference type="NCBI Taxonomy" id="180088"/>
    <lineage>
        <taxon>Eukaryota</taxon>
        <taxon>Fungi</taxon>
        <taxon>Dikarya</taxon>
        <taxon>Basidiomycota</taxon>
        <taxon>Agaricomycotina</taxon>
        <taxon>Agaricomycetes</taxon>
        <taxon>Agaricomycetidae</taxon>
        <taxon>Boletales</taxon>
        <taxon>Suillineae</taxon>
        <taxon>Rhizopogonaceae</taxon>
        <taxon>Rhizopogon</taxon>
    </lineage>
</organism>
<protein>
    <submittedName>
        <fullName evidence="1">Uncharacterized protein</fullName>
    </submittedName>
</protein>
<reference evidence="1 2" key="1">
    <citation type="submission" date="2016-03" db="EMBL/GenBank/DDBJ databases">
        <title>Comparative genomics of the ectomycorrhizal sister species Rhizopogon vinicolor and Rhizopogon vesiculosus (Basidiomycota: Boletales) reveals a divergence of the mating type B locus.</title>
        <authorList>
            <person name="Mujic A.B."/>
            <person name="Kuo A."/>
            <person name="Tritt A."/>
            <person name="Lipzen A."/>
            <person name="Chen C."/>
            <person name="Johnson J."/>
            <person name="Sharma A."/>
            <person name="Barry K."/>
            <person name="Grigoriev I.V."/>
            <person name="Spatafora J.W."/>
        </authorList>
    </citation>
    <scope>NUCLEOTIDE SEQUENCE [LARGE SCALE GENOMIC DNA]</scope>
    <source>
        <strain evidence="1 2">AM-OR11-056</strain>
    </source>
</reference>
<sequence length="34" mass="4113">MNKNVAYWNADLEMSICQQHLLIFQLRVYRLLGM</sequence>
<dbReference type="AlphaFoldDB" id="A0A1J8R1U0"/>
<evidence type="ECO:0000313" key="1">
    <source>
        <dbReference type="EMBL" id="OJA19784.1"/>
    </source>
</evidence>
<evidence type="ECO:0000313" key="2">
    <source>
        <dbReference type="Proteomes" id="UP000183567"/>
    </source>
</evidence>
<name>A0A1J8R1U0_9AGAM</name>
<keyword evidence="2" id="KW-1185">Reference proteome</keyword>
<proteinExistence type="predicted"/>